<name>A0A8S5QP20_9CAUD</name>
<proteinExistence type="predicted"/>
<sequence length="33" mass="3681">MLLFELYLVCVIHIVNFAHISFKLGVSISVSST</sequence>
<protein>
    <submittedName>
        <fullName evidence="1">Uncharacterized protein</fullName>
    </submittedName>
</protein>
<dbReference type="EMBL" id="BK015697">
    <property type="protein sequence ID" value="DAE20555.1"/>
    <property type="molecule type" value="Genomic_DNA"/>
</dbReference>
<reference evidence="1" key="1">
    <citation type="journal article" date="2021" name="Proc. Natl. Acad. Sci. U.S.A.">
        <title>A Catalog of Tens of Thousands of Viruses from Human Metagenomes Reveals Hidden Associations with Chronic Diseases.</title>
        <authorList>
            <person name="Tisza M.J."/>
            <person name="Buck C.B."/>
        </authorList>
    </citation>
    <scope>NUCLEOTIDE SEQUENCE</scope>
    <source>
        <strain evidence="1">CtSH72</strain>
    </source>
</reference>
<organism evidence="1">
    <name type="scientific">Caudovirales sp. ctSH72</name>
    <dbReference type="NCBI Taxonomy" id="2826773"/>
    <lineage>
        <taxon>Viruses</taxon>
        <taxon>Duplodnaviria</taxon>
        <taxon>Heunggongvirae</taxon>
        <taxon>Uroviricota</taxon>
        <taxon>Caudoviricetes</taxon>
    </lineage>
</organism>
<evidence type="ECO:0000313" key="1">
    <source>
        <dbReference type="EMBL" id="DAE20555.1"/>
    </source>
</evidence>
<accession>A0A8S5QP20</accession>